<gene>
    <name evidence="2" type="ordered locus">MROS_2849</name>
</gene>
<dbReference type="PROSITE" id="PS50853">
    <property type="entry name" value="FN3"/>
    <property type="match status" value="1"/>
</dbReference>
<keyword evidence="3" id="KW-1185">Reference proteome</keyword>
<dbReference type="InterPro" id="IPR036116">
    <property type="entry name" value="FN3_sf"/>
</dbReference>
<dbReference type="Proteomes" id="UP000009011">
    <property type="component" value="Chromosome"/>
</dbReference>
<feature type="domain" description="Fibronectin type-III" evidence="1">
    <location>
        <begin position="25"/>
        <end position="121"/>
    </location>
</feature>
<dbReference type="EMBL" id="CP003557">
    <property type="protein sequence ID" value="AFN76079.1"/>
    <property type="molecule type" value="Genomic_DNA"/>
</dbReference>
<dbReference type="RefSeq" id="WP_014857509.1">
    <property type="nucleotide sequence ID" value="NC_018178.1"/>
</dbReference>
<dbReference type="OrthoDB" id="923194at2"/>
<proteinExistence type="predicted"/>
<dbReference type="KEGG" id="mro:MROS_2849"/>
<accession>I6ZVQ3</accession>
<protein>
    <submittedName>
        <fullName evidence="2">Fibronectin type III domain-containing protein</fullName>
    </submittedName>
</protein>
<evidence type="ECO:0000313" key="3">
    <source>
        <dbReference type="Proteomes" id="UP000009011"/>
    </source>
</evidence>
<dbReference type="STRING" id="1191523.MROS_2849"/>
<evidence type="ECO:0000313" key="2">
    <source>
        <dbReference type="EMBL" id="AFN76079.1"/>
    </source>
</evidence>
<dbReference type="InterPro" id="IPR013783">
    <property type="entry name" value="Ig-like_fold"/>
</dbReference>
<reference evidence="2 3" key="1">
    <citation type="journal article" date="2013" name="PLoS ONE">
        <title>Genomic analysis of Melioribacter roseus, facultatively anaerobic organotrophic bacterium representing a novel deep lineage within Bacteriodetes/Chlorobi group.</title>
        <authorList>
            <person name="Kadnikov V.V."/>
            <person name="Mardanov A.V."/>
            <person name="Podosokorskaya O.A."/>
            <person name="Gavrilov S.N."/>
            <person name="Kublanov I.V."/>
            <person name="Beletsky A.V."/>
            <person name="Bonch-Osmolovskaya E.A."/>
            <person name="Ravin N.V."/>
        </authorList>
    </citation>
    <scope>NUCLEOTIDE SEQUENCE [LARGE SCALE GENOMIC DNA]</scope>
    <source>
        <strain evidence="3">JCM 17771 / P3M-2</strain>
    </source>
</reference>
<dbReference type="eggNOG" id="COG4733">
    <property type="taxonomic scope" value="Bacteria"/>
</dbReference>
<dbReference type="Gene3D" id="2.60.40.10">
    <property type="entry name" value="Immunoglobulins"/>
    <property type="match status" value="2"/>
</dbReference>
<dbReference type="AlphaFoldDB" id="I6ZVQ3"/>
<dbReference type="HOGENOM" id="CLU_868211_0_0_10"/>
<evidence type="ECO:0000259" key="1">
    <source>
        <dbReference type="PROSITE" id="PS50853"/>
    </source>
</evidence>
<dbReference type="InterPro" id="IPR003961">
    <property type="entry name" value="FN3_dom"/>
</dbReference>
<name>I6ZVQ3_MELRP</name>
<dbReference type="CDD" id="cd00063">
    <property type="entry name" value="FN3"/>
    <property type="match status" value="1"/>
</dbReference>
<dbReference type="SUPFAM" id="SSF49265">
    <property type="entry name" value="Fibronectin type III"/>
    <property type="match status" value="1"/>
</dbReference>
<organism evidence="2 3">
    <name type="scientific">Melioribacter roseus (strain DSM 23840 / JCM 17771 / VKM B-2668 / P3M-2)</name>
    <dbReference type="NCBI Taxonomy" id="1191523"/>
    <lineage>
        <taxon>Bacteria</taxon>
        <taxon>Pseudomonadati</taxon>
        <taxon>Ignavibacteriota</taxon>
        <taxon>Ignavibacteria</taxon>
        <taxon>Ignavibacteriales</taxon>
        <taxon>Melioribacteraceae</taxon>
        <taxon>Melioribacter</taxon>
    </lineage>
</organism>
<dbReference type="SMART" id="SM00060">
    <property type="entry name" value="FN3"/>
    <property type="match status" value="2"/>
</dbReference>
<sequence>MIIFILLNISCRKNDLIEPADDYVPPLPPIKLEVYSAFDGQVGLSWRKNMEPDIEGYLVYRSINDTSDFTYITFTINNYYIDGNLEYDSTYYYRIAAKDFDGNISGFSDMVSAKPVNIFPPYNPVYLYVYARNNSGNPEIEVSWSPAYDNDISHYEIYRSAVVNYTLQDQYLLLKSADNYFLDTNNIELLKKYYYRIVSVDKGGLKSSGTEPVSDYALNVPELLYPGNNTTINKIDEFIFRAASAPASYELIIQTSEHEGVIHNVPIFDAEPDSVYALKADNLYLNPYIKYYWKIAAYTKDRKPNSVSKTFSFFYNPGQN</sequence>